<name>A0A7J8Z335_9ROSI</name>
<feature type="non-terminal residue" evidence="1">
    <location>
        <position position="205"/>
    </location>
</feature>
<dbReference type="EMBL" id="JABEZV010000002">
    <property type="protein sequence ID" value="MBA0706165.1"/>
    <property type="molecule type" value="Genomic_DNA"/>
</dbReference>
<reference evidence="1 2" key="1">
    <citation type="journal article" date="2019" name="Genome Biol. Evol.">
        <title>Insights into the evolution of the New World diploid cottons (Gossypium, subgenus Houzingenia) based on genome sequencing.</title>
        <authorList>
            <person name="Grover C.E."/>
            <person name="Arick M.A. 2nd"/>
            <person name="Thrash A."/>
            <person name="Conover J.L."/>
            <person name="Sanders W.S."/>
            <person name="Peterson D.G."/>
            <person name="Frelichowski J.E."/>
            <person name="Scheffler J.A."/>
            <person name="Scheffler B.E."/>
            <person name="Wendel J.F."/>
        </authorList>
    </citation>
    <scope>NUCLEOTIDE SEQUENCE [LARGE SCALE GENOMIC DNA]</scope>
    <source>
        <strain evidence="1">4</strain>
        <tissue evidence="1">Leaf</tissue>
    </source>
</reference>
<evidence type="ECO:0008006" key="3">
    <source>
        <dbReference type="Google" id="ProtNLM"/>
    </source>
</evidence>
<dbReference type="PANTHER" id="PTHR34023:SF4">
    <property type="entry name" value="RNASE H TYPE-1 DOMAIN-CONTAINING PROTEIN"/>
    <property type="match status" value="1"/>
</dbReference>
<gene>
    <name evidence="1" type="ORF">Golax_018291</name>
</gene>
<organism evidence="1 2">
    <name type="scientific">Gossypium laxum</name>
    <dbReference type="NCBI Taxonomy" id="34288"/>
    <lineage>
        <taxon>Eukaryota</taxon>
        <taxon>Viridiplantae</taxon>
        <taxon>Streptophyta</taxon>
        <taxon>Embryophyta</taxon>
        <taxon>Tracheophyta</taxon>
        <taxon>Spermatophyta</taxon>
        <taxon>Magnoliopsida</taxon>
        <taxon>eudicotyledons</taxon>
        <taxon>Gunneridae</taxon>
        <taxon>Pentapetalae</taxon>
        <taxon>rosids</taxon>
        <taxon>malvids</taxon>
        <taxon>Malvales</taxon>
        <taxon>Malvaceae</taxon>
        <taxon>Malvoideae</taxon>
        <taxon>Gossypium</taxon>
    </lineage>
</organism>
<proteinExistence type="predicted"/>
<evidence type="ECO:0000313" key="2">
    <source>
        <dbReference type="Proteomes" id="UP000593574"/>
    </source>
</evidence>
<evidence type="ECO:0000313" key="1">
    <source>
        <dbReference type="EMBL" id="MBA0706165.1"/>
    </source>
</evidence>
<dbReference type="AlphaFoldDB" id="A0A7J8Z335"/>
<feature type="non-terminal residue" evidence="1">
    <location>
        <position position="1"/>
    </location>
</feature>
<sequence>PILHVARDYGFSTLLWKSVVPRRAWSIFFSLPLAIRVNWSISNEGNLESHYGEWPTFFTIVSWFLWKSRNEFIFNQKNISSHDLLASARAWTRSFFIKGKSGKWTKKEIGGVIRGPNGELIWVFEMVVGFRNSKLSTASNTYSEVRLIQDWCFMDWEIKFCTILRESNRVADFIAKEAGGTMELLVIHNDPPNSIKHLLEDDILQ</sequence>
<dbReference type="PANTHER" id="PTHR34023">
    <property type="entry name" value="RNASE H DOMAIN-CONTAINING PROTEIN"/>
    <property type="match status" value="1"/>
</dbReference>
<dbReference type="Proteomes" id="UP000593574">
    <property type="component" value="Unassembled WGS sequence"/>
</dbReference>
<protein>
    <recommendedName>
        <fullName evidence="3">RNase H type-1 domain-containing protein</fullName>
    </recommendedName>
</protein>
<accession>A0A7J8Z335</accession>
<keyword evidence="2" id="KW-1185">Reference proteome</keyword>
<comment type="caution">
    <text evidence="1">The sequence shown here is derived from an EMBL/GenBank/DDBJ whole genome shotgun (WGS) entry which is preliminary data.</text>
</comment>